<dbReference type="Pfam" id="PF00759">
    <property type="entry name" value="Glyco_hydro_9"/>
    <property type="match status" value="1"/>
</dbReference>
<evidence type="ECO:0000256" key="5">
    <source>
        <dbReference type="ARBA" id="ARBA00023001"/>
    </source>
</evidence>
<dbReference type="Proteomes" id="UP000711488">
    <property type="component" value="Unassembled WGS sequence"/>
</dbReference>
<dbReference type="GO" id="GO:0008810">
    <property type="term" value="F:cellulase activity"/>
    <property type="evidence" value="ECO:0007669"/>
    <property type="project" value="UniProtKB-EC"/>
</dbReference>
<evidence type="ECO:0000313" key="10">
    <source>
        <dbReference type="EMBL" id="KAA0192118.1"/>
    </source>
</evidence>
<evidence type="ECO:0000256" key="4">
    <source>
        <dbReference type="ARBA" id="ARBA00022801"/>
    </source>
</evidence>
<dbReference type="InterPro" id="IPR008928">
    <property type="entry name" value="6-hairpin_glycosidase_sf"/>
</dbReference>
<evidence type="ECO:0000256" key="8">
    <source>
        <dbReference type="ARBA" id="ARBA00023326"/>
    </source>
</evidence>
<evidence type="ECO:0000256" key="3">
    <source>
        <dbReference type="ARBA" id="ARBA00012601"/>
    </source>
</evidence>
<dbReference type="SUPFAM" id="SSF48208">
    <property type="entry name" value="Six-hairpin glycosidases"/>
    <property type="match status" value="1"/>
</dbReference>
<proteinExistence type="inferred from homology"/>
<reference evidence="10" key="2">
    <citation type="journal article" date="2018" name="Environ. Sci. Technol.">
        <title>The Toxicogenome of Hyalella azteca: A Model for Sediment Ecotoxicology and Evolutionary Toxicology.</title>
        <authorList>
            <person name="Poynton H.C."/>
            <person name="Hasenbein S."/>
            <person name="Benoit J.B."/>
            <person name="Sepulveda M.S."/>
            <person name="Poelchau M.F."/>
            <person name="Hughes D.S.T."/>
            <person name="Murali S.C."/>
            <person name="Chen S."/>
            <person name="Glastad K.M."/>
            <person name="Goodisman M.A.D."/>
            <person name="Werren J.H."/>
            <person name="Vineis J.H."/>
            <person name="Bowen J.L."/>
            <person name="Friedrich M."/>
            <person name="Jones J."/>
            <person name="Robertson H.M."/>
            <person name="Feyereisen R."/>
            <person name="Mechler-Hickson A."/>
            <person name="Mathers N."/>
            <person name="Lee C.E."/>
            <person name="Colbourne J.K."/>
            <person name="Biales A."/>
            <person name="Johnston J.S."/>
            <person name="Wellborn G.A."/>
            <person name="Rosendale A.J."/>
            <person name="Cridge A.G."/>
            <person name="Munoz-Torres M.C."/>
            <person name="Bain P.A."/>
            <person name="Manny A.R."/>
            <person name="Major K.M."/>
            <person name="Lambert F.N."/>
            <person name="Vulpe C.D."/>
            <person name="Tuck P."/>
            <person name="Blalock B.J."/>
            <person name="Lin Y.Y."/>
            <person name="Smith M.E."/>
            <person name="Ochoa-Acuna H."/>
            <person name="Chen M.M."/>
            <person name="Childers C.P."/>
            <person name="Qu J."/>
            <person name="Dugan S."/>
            <person name="Lee S.L."/>
            <person name="Chao H."/>
            <person name="Dinh H."/>
            <person name="Han Y."/>
            <person name="Doddapaneni H."/>
            <person name="Worley K.C."/>
            <person name="Muzny D.M."/>
            <person name="Gibbs R.A."/>
            <person name="Richards S."/>
        </authorList>
    </citation>
    <scope>NUCLEOTIDE SEQUENCE</scope>
    <source>
        <strain evidence="10">HAZT.00-mixed</strain>
        <tissue evidence="10">Whole organism</tissue>
    </source>
</reference>
<keyword evidence="6" id="KW-0119">Carbohydrate metabolism</keyword>
<organism evidence="10">
    <name type="scientific">Hyalella azteca</name>
    <name type="common">Amphipod</name>
    <dbReference type="NCBI Taxonomy" id="294128"/>
    <lineage>
        <taxon>Eukaryota</taxon>
        <taxon>Metazoa</taxon>
        <taxon>Ecdysozoa</taxon>
        <taxon>Arthropoda</taxon>
        <taxon>Crustacea</taxon>
        <taxon>Multicrustacea</taxon>
        <taxon>Malacostraca</taxon>
        <taxon>Eumalacostraca</taxon>
        <taxon>Peracarida</taxon>
        <taxon>Amphipoda</taxon>
        <taxon>Senticaudata</taxon>
        <taxon>Talitrida</taxon>
        <taxon>Talitroidea</taxon>
        <taxon>Hyalellidae</taxon>
        <taxon>Hyalella</taxon>
    </lineage>
</organism>
<sequence length="294" mass="31731">MCESATIVEAWPGGYKGTVSFAAPSAYSSVILDLYFLHPVNSLQITTGGQVTSESDTHFVYTVGDSGSAGSTVSYDFQVAYSEQQPLLGAMVFNGDDVCGAGGGLTTAPPLPNPCAATGTTPYDYPQVGQPYDYPQVGQPYDYPQVGQPYDYPQVDQPYDYPQVGQPYDYPQVGQPYDYPQVLCMSILFYEAQRSGRLPADQRITWRWDSALGDGGDVGVDLTGGYYDAGDHVKFGLPLAYTGTVLAWGAIAYEAGMRSAGEYDNARAAVRWVAEYLLKAHSAPGELYGQVMTH</sequence>
<comment type="caution">
    <text evidence="10">The sequence shown here is derived from an EMBL/GenBank/DDBJ whole genome shotgun (WGS) entry which is preliminary data.</text>
</comment>
<dbReference type="EC" id="3.2.1.4" evidence="3"/>
<keyword evidence="8" id="KW-0624">Polysaccharide degradation</keyword>
<evidence type="ECO:0000256" key="7">
    <source>
        <dbReference type="ARBA" id="ARBA00023295"/>
    </source>
</evidence>
<accession>A0A6A0GXI5</accession>
<gene>
    <name evidence="10" type="ORF">HAZT_HAZT001623</name>
</gene>
<dbReference type="OrthoDB" id="10257085at2759"/>
<keyword evidence="5" id="KW-0136">Cellulose degradation</keyword>
<feature type="domain" description="Glycoside hydrolase family 9" evidence="9">
    <location>
        <begin position="179"/>
        <end position="291"/>
    </location>
</feature>
<comment type="similarity">
    <text evidence="2">Belongs to the glycosyl hydrolase 9 (cellulase E) family.</text>
</comment>
<keyword evidence="4" id="KW-0378">Hydrolase</keyword>
<dbReference type="EMBL" id="JQDR03011854">
    <property type="protein sequence ID" value="KAA0192118.1"/>
    <property type="molecule type" value="Genomic_DNA"/>
</dbReference>
<evidence type="ECO:0000259" key="9">
    <source>
        <dbReference type="Pfam" id="PF00759"/>
    </source>
</evidence>
<dbReference type="PANTHER" id="PTHR22298">
    <property type="entry name" value="ENDO-1,4-BETA-GLUCANASE"/>
    <property type="match status" value="1"/>
</dbReference>
<reference evidence="10" key="3">
    <citation type="submission" date="2019-06" db="EMBL/GenBank/DDBJ databases">
        <authorList>
            <person name="Poynton C."/>
            <person name="Hasenbein S."/>
            <person name="Benoit J.B."/>
            <person name="Sepulveda M.S."/>
            <person name="Poelchau M.F."/>
            <person name="Murali S.C."/>
            <person name="Chen S."/>
            <person name="Glastad K.M."/>
            <person name="Werren J.H."/>
            <person name="Vineis J.H."/>
            <person name="Bowen J.L."/>
            <person name="Friedrich M."/>
            <person name="Jones J."/>
            <person name="Robertson H.M."/>
            <person name="Feyereisen R."/>
            <person name="Mechler-Hickson A."/>
            <person name="Mathers N."/>
            <person name="Lee C.E."/>
            <person name="Colbourne J.K."/>
            <person name="Biales A."/>
            <person name="Johnston J.S."/>
            <person name="Wellborn G.A."/>
            <person name="Rosendale A.J."/>
            <person name="Cridge A.G."/>
            <person name="Munoz-Torres M.C."/>
            <person name="Bain P.A."/>
            <person name="Manny A.R."/>
            <person name="Major K.M."/>
            <person name="Lambert F.N."/>
            <person name="Vulpe C.D."/>
            <person name="Tuck P."/>
            <person name="Blalock B.J."/>
            <person name="Lin Y.-Y."/>
            <person name="Smith M.E."/>
            <person name="Ochoa-Acuna H."/>
            <person name="Chen M.-J.M."/>
            <person name="Childers C.P."/>
            <person name="Qu J."/>
            <person name="Dugan S."/>
            <person name="Lee S.L."/>
            <person name="Chao H."/>
            <person name="Dinh H."/>
            <person name="Han Y."/>
            <person name="Doddapaneni H."/>
            <person name="Worley K.C."/>
            <person name="Muzny D.M."/>
            <person name="Gibbs R.A."/>
            <person name="Richards S."/>
        </authorList>
    </citation>
    <scope>NUCLEOTIDE SEQUENCE</scope>
    <source>
        <strain evidence="10">HAZT.00-mixed</strain>
        <tissue evidence="10">Whole organism</tissue>
    </source>
</reference>
<protein>
    <recommendedName>
        <fullName evidence="3">cellulase</fullName>
        <ecNumber evidence="3">3.2.1.4</ecNumber>
    </recommendedName>
</protein>
<evidence type="ECO:0000256" key="1">
    <source>
        <dbReference type="ARBA" id="ARBA00000966"/>
    </source>
</evidence>
<comment type="catalytic activity">
    <reaction evidence="1">
        <text>Endohydrolysis of (1-&gt;4)-beta-D-glucosidic linkages in cellulose, lichenin and cereal beta-D-glucans.</text>
        <dbReference type="EC" id="3.2.1.4"/>
    </reaction>
</comment>
<dbReference type="InterPro" id="IPR012341">
    <property type="entry name" value="6hp_glycosidase-like_sf"/>
</dbReference>
<dbReference type="InterPro" id="IPR001701">
    <property type="entry name" value="Glyco_hydro_9"/>
</dbReference>
<dbReference type="Gene3D" id="1.50.10.10">
    <property type="match status" value="1"/>
</dbReference>
<dbReference type="AlphaFoldDB" id="A0A6A0GXI5"/>
<evidence type="ECO:0000256" key="6">
    <source>
        <dbReference type="ARBA" id="ARBA00023277"/>
    </source>
</evidence>
<dbReference type="GO" id="GO:0030245">
    <property type="term" value="P:cellulose catabolic process"/>
    <property type="evidence" value="ECO:0007669"/>
    <property type="project" value="UniProtKB-KW"/>
</dbReference>
<reference evidence="10" key="1">
    <citation type="submission" date="2014-08" db="EMBL/GenBank/DDBJ databases">
        <authorList>
            <person name="Murali S."/>
            <person name="Richards S."/>
            <person name="Bandaranaike D."/>
            <person name="Bellair M."/>
            <person name="Blankenburg K."/>
            <person name="Chao H."/>
            <person name="Dinh H."/>
            <person name="Doddapaneni H."/>
            <person name="Dugan-Rocha S."/>
            <person name="Elkadiri S."/>
            <person name="Gnanaolivu R."/>
            <person name="Hughes D."/>
            <person name="Lee S."/>
            <person name="Li M."/>
            <person name="Ming W."/>
            <person name="Munidasa M."/>
            <person name="Muniz J."/>
            <person name="Nguyen L."/>
            <person name="Osuji N."/>
            <person name="Pu L.-L."/>
            <person name="Puazo M."/>
            <person name="Skinner E."/>
            <person name="Qu C."/>
            <person name="Quiroz J."/>
            <person name="Raj R."/>
            <person name="Weissenberger G."/>
            <person name="Xin Y."/>
            <person name="Zou X."/>
            <person name="Han Y."/>
            <person name="Worley K."/>
            <person name="Muzny D."/>
            <person name="Gibbs R."/>
        </authorList>
    </citation>
    <scope>NUCLEOTIDE SEQUENCE</scope>
    <source>
        <strain evidence="10">HAZT.00-mixed</strain>
        <tissue evidence="10">Whole organism</tissue>
    </source>
</reference>
<keyword evidence="7" id="KW-0326">Glycosidase</keyword>
<name>A0A6A0GXI5_HYAAZ</name>
<evidence type="ECO:0000256" key="2">
    <source>
        <dbReference type="ARBA" id="ARBA00007072"/>
    </source>
</evidence>